<organism evidence="3 4">
    <name type="scientific">Paenibacillus chungangensis</name>
    <dbReference type="NCBI Taxonomy" id="696535"/>
    <lineage>
        <taxon>Bacteria</taxon>
        <taxon>Bacillati</taxon>
        <taxon>Bacillota</taxon>
        <taxon>Bacilli</taxon>
        <taxon>Bacillales</taxon>
        <taxon>Paenibacillaceae</taxon>
        <taxon>Paenibacillus</taxon>
    </lineage>
</organism>
<proteinExistence type="predicted"/>
<dbReference type="PANTHER" id="PTHR34677:SF3">
    <property type="entry name" value="BACTERIAL IG-LIKE DOMAIN-CONTAINING PROTEIN"/>
    <property type="match status" value="1"/>
</dbReference>
<feature type="domain" description="Ig-like" evidence="1">
    <location>
        <begin position="27"/>
        <end position="107"/>
    </location>
</feature>
<dbReference type="PROSITE" id="PS51272">
    <property type="entry name" value="SLH"/>
    <property type="match status" value="3"/>
</dbReference>
<evidence type="ECO:0000259" key="1">
    <source>
        <dbReference type="PROSITE" id="PS50835"/>
    </source>
</evidence>
<keyword evidence="4" id="KW-1185">Reference proteome</keyword>
<dbReference type="PROSITE" id="PS50835">
    <property type="entry name" value="IG_LIKE"/>
    <property type="match status" value="4"/>
</dbReference>
<dbReference type="EMBL" id="JBHTJZ010000024">
    <property type="protein sequence ID" value="MFD0960740.1"/>
    <property type="molecule type" value="Genomic_DNA"/>
</dbReference>
<gene>
    <name evidence="3" type="ORF">ACFQ2I_15225</name>
</gene>
<evidence type="ECO:0000259" key="2">
    <source>
        <dbReference type="PROSITE" id="PS51272"/>
    </source>
</evidence>
<reference evidence="4" key="1">
    <citation type="journal article" date="2019" name="Int. J. Syst. Evol. Microbiol.">
        <title>The Global Catalogue of Microorganisms (GCM) 10K type strain sequencing project: providing services to taxonomists for standard genome sequencing and annotation.</title>
        <authorList>
            <consortium name="The Broad Institute Genomics Platform"/>
            <consortium name="The Broad Institute Genome Sequencing Center for Infectious Disease"/>
            <person name="Wu L."/>
            <person name="Ma J."/>
        </authorList>
    </citation>
    <scope>NUCLEOTIDE SEQUENCE [LARGE SCALE GENOMIC DNA]</scope>
    <source>
        <strain evidence="4">CCUG 59129</strain>
    </source>
</reference>
<accession>A0ABW3HTY1</accession>
<dbReference type="InterPro" id="IPR044048">
    <property type="entry name" value="Big_12"/>
</dbReference>
<dbReference type="Proteomes" id="UP001596989">
    <property type="component" value="Unassembled WGS sequence"/>
</dbReference>
<protein>
    <submittedName>
        <fullName evidence="3">Ig-like domain-containing protein</fullName>
    </submittedName>
</protein>
<comment type="caution">
    <text evidence="3">The sequence shown here is derived from an EMBL/GenBank/DDBJ whole genome shotgun (WGS) entry which is preliminary data.</text>
</comment>
<feature type="domain" description="SLH" evidence="2">
    <location>
        <begin position="1157"/>
        <end position="1216"/>
    </location>
</feature>
<feature type="domain" description="SLH" evidence="2">
    <location>
        <begin position="1093"/>
        <end position="1156"/>
    </location>
</feature>
<dbReference type="SMART" id="SM00409">
    <property type="entry name" value="IG"/>
    <property type="match status" value="5"/>
</dbReference>
<name>A0ABW3HTY1_9BACL</name>
<dbReference type="InterPro" id="IPR003599">
    <property type="entry name" value="Ig_sub"/>
</dbReference>
<dbReference type="Pfam" id="PF19078">
    <property type="entry name" value="Big_12"/>
    <property type="match status" value="2"/>
</dbReference>
<feature type="domain" description="Ig-like" evidence="1">
    <location>
        <begin position="346"/>
        <end position="434"/>
    </location>
</feature>
<feature type="domain" description="SLH" evidence="2">
    <location>
        <begin position="1224"/>
        <end position="1283"/>
    </location>
</feature>
<dbReference type="InterPro" id="IPR013783">
    <property type="entry name" value="Ig-like_fold"/>
</dbReference>
<feature type="domain" description="Ig-like" evidence="1">
    <location>
        <begin position="239"/>
        <end position="328"/>
    </location>
</feature>
<dbReference type="Gene3D" id="2.60.40.10">
    <property type="entry name" value="Immunoglobulins"/>
    <property type="match status" value="4"/>
</dbReference>
<dbReference type="InterPro" id="IPR001119">
    <property type="entry name" value="SLH_dom"/>
</dbReference>
<dbReference type="Pfam" id="PF00395">
    <property type="entry name" value="SLH"/>
    <property type="match status" value="3"/>
</dbReference>
<dbReference type="Gene3D" id="2.60.40.2700">
    <property type="match status" value="1"/>
</dbReference>
<evidence type="ECO:0000313" key="3">
    <source>
        <dbReference type="EMBL" id="MFD0960740.1"/>
    </source>
</evidence>
<evidence type="ECO:0000313" key="4">
    <source>
        <dbReference type="Proteomes" id="UP001596989"/>
    </source>
</evidence>
<dbReference type="InterPro" id="IPR007110">
    <property type="entry name" value="Ig-like_dom"/>
</dbReference>
<dbReference type="PANTHER" id="PTHR34677">
    <property type="match status" value="1"/>
</dbReference>
<feature type="domain" description="Ig-like" evidence="1">
    <location>
        <begin position="132"/>
        <end position="221"/>
    </location>
</feature>
<sequence length="1283" mass="135088">MMGLFMISVITGSLGMPVYAEPDAPAPTISAHPQDANVDQGAPSITLSVTANGSGTLSYQWIRNSTNSYIGGNTINGATSATYDIPTSTPRDEYYYVIVTNTDNSVSGINKATTRSDFAHVTVNALANAAVPVISAHPQDANVDQGAPSITLSVTASGSGSGTLSYQWMRNSTNSYIGGSTINGATSATYDIPTSTPRDEYYYVVVTNTDNSVSGINKATTRSDFAHVTVNALANAADPVISAHPQDANVDQGAPSVTLSVTASASGSGTLSYQWMRNSTNSYIGGNTINGATSATYDIPTSTPRDEYYYVVVTNTDNSVSGINKATTRSDFAHVTVNALANAADPVISAHPQDANVDQGAPSVTLSVTASASGSGTLSYQWMRNSTNSYIGGNTINGATSATYDIPTSTPRDEYYYVVVKNTDNSVSGAKTATARSDFAHVTVNALANASAPTISDQPVGGIVHEYDTVTLGVTASASGSGTLSYQWVRNSTNSYIGGNAINGATSSTYDVPTSYAHNDYYYVVVTNTDNSVPGTKTASTRSDFAHVTVLDVTPPSVSISSAQANPTNASSFPVKIAFSEAVTGFDLADIAVTNGSASNLVMNNSRTFTAMVTPSTEGEVRVNVAAGVAADAAMNSNTAATEFSVTYDTTAPTAIITSTEPDPTTSKPFSVTIAFSEAVTGFAVGDIAVTNGTASNLSTADNMTYRADITPVAHGEVKLNLAAGTTIDAAGNDNIAAAEFTIAYDGTAPRVSDYYPEDEATSVGWDDDLKLVFSENVTAVAGKSIVIKKMKDDSIVESIAAADTSKVTIAGAEVVVNVETLHSGTGYYVQIDAGAFKDVENTEYAGILDKTSWNFMTVAASRGPSEMLIGTSVNGKEVDLGSEVVNRSENYTKTTIMLDDRSLMEKLKAVADGAVITIKDRNDSDLYVTQLSGQLLRYLKEKQVTLEFKTEYATYTLPAQLINMEALAAQLGENISSENVGVRVELVMPSAGTVNTAENAAKEGSFELAANPVSFRVIVTHGDSSVEVDTFKAYVERTLLLPESVDRHRVTTGVVINSDGTVRHVPTSFEVINGRQYAIINSLTNSSYALVWNPVQFGDMSRHWAKDAVNDMGSRMVINGTGDGNYTPDTNITRAEFAAIIVRALGMKPQAGTTPFSDVQASDWYSGAVNTAHAYRLIAGYDDGTFRPNEKITREQATTIMAEAMAITGLYDQYASSSAESALNKYADASDVSPWAKQSLAVSLQVGVIQGRSGLKLAPQAFVTRAEVAVMVERLLKRSGLI</sequence>